<dbReference type="SUPFAM" id="SSF46785">
    <property type="entry name" value="Winged helix' DNA-binding domain"/>
    <property type="match status" value="1"/>
</dbReference>
<dbReference type="PANTHER" id="PTHR43132">
    <property type="entry name" value="ARSENICAL RESISTANCE OPERON REPRESSOR ARSR-RELATED"/>
    <property type="match status" value="1"/>
</dbReference>
<evidence type="ECO:0000256" key="2">
    <source>
        <dbReference type="ARBA" id="ARBA00023125"/>
    </source>
</evidence>
<dbReference type="EMBL" id="VSSQ01091266">
    <property type="protein sequence ID" value="MPN36883.1"/>
    <property type="molecule type" value="Genomic_DNA"/>
</dbReference>
<evidence type="ECO:0000256" key="1">
    <source>
        <dbReference type="ARBA" id="ARBA00023015"/>
    </source>
</evidence>
<dbReference type="Pfam" id="PF01022">
    <property type="entry name" value="HTH_5"/>
    <property type="match status" value="1"/>
</dbReference>
<evidence type="ECO:0000256" key="3">
    <source>
        <dbReference type="ARBA" id="ARBA00023163"/>
    </source>
</evidence>
<dbReference type="InterPro" id="IPR001845">
    <property type="entry name" value="HTH_ArsR_DNA-bd_dom"/>
</dbReference>
<dbReference type="AlphaFoldDB" id="A0A645HN61"/>
<dbReference type="CDD" id="cd00090">
    <property type="entry name" value="HTH_ARSR"/>
    <property type="match status" value="1"/>
</dbReference>
<organism evidence="5">
    <name type="scientific">bioreactor metagenome</name>
    <dbReference type="NCBI Taxonomy" id="1076179"/>
    <lineage>
        <taxon>unclassified sequences</taxon>
        <taxon>metagenomes</taxon>
        <taxon>ecological metagenomes</taxon>
    </lineage>
</organism>
<dbReference type="InterPro" id="IPR036390">
    <property type="entry name" value="WH_DNA-bd_sf"/>
</dbReference>
<dbReference type="SMART" id="SM00418">
    <property type="entry name" value="HTH_ARSR"/>
    <property type="match status" value="1"/>
</dbReference>
<dbReference type="PANTHER" id="PTHR43132:SF2">
    <property type="entry name" value="ARSENICAL RESISTANCE OPERON REPRESSOR ARSR-RELATED"/>
    <property type="match status" value="1"/>
</dbReference>
<keyword evidence="1" id="KW-0805">Transcription regulation</keyword>
<feature type="domain" description="HTH arsR-type" evidence="4">
    <location>
        <begin position="9"/>
        <end position="103"/>
    </location>
</feature>
<sequence length="112" mass="12973">MDELSNVVIEELNSELIAKLFHGLSNPARFKIVLSLLDSEKNVSQLVDLLDMKQAQVSNQLACLKWCGYITMRQEGKFIYYQITDDRIRKIIELAREVVSDNADHIHFCTRM</sequence>
<proteinExistence type="predicted"/>
<dbReference type="InterPro" id="IPR051011">
    <property type="entry name" value="Metal_resp_trans_reg"/>
</dbReference>
<keyword evidence="2" id="KW-0238">DNA-binding</keyword>
<evidence type="ECO:0000259" key="4">
    <source>
        <dbReference type="PROSITE" id="PS50987"/>
    </source>
</evidence>
<dbReference type="NCBIfam" id="NF033788">
    <property type="entry name" value="HTH_metalloreg"/>
    <property type="match status" value="1"/>
</dbReference>
<comment type="caution">
    <text evidence="5">The sequence shown here is derived from an EMBL/GenBank/DDBJ whole genome shotgun (WGS) entry which is preliminary data.</text>
</comment>
<dbReference type="PRINTS" id="PR00778">
    <property type="entry name" value="HTHARSR"/>
</dbReference>
<accession>A0A645HN61</accession>
<dbReference type="GO" id="GO:0003700">
    <property type="term" value="F:DNA-binding transcription factor activity"/>
    <property type="evidence" value="ECO:0007669"/>
    <property type="project" value="InterPro"/>
</dbReference>
<keyword evidence="3" id="KW-0804">Transcription</keyword>
<evidence type="ECO:0000313" key="5">
    <source>
        <dbReference type="EMBL" id="MPN36883.1"/>
    </source>
</evidence>
<dbReference type="InterPro" id="IPR036388">
    <property type="entry name" value="WH-like_DNA-bd_sf"/>
</dbReference>
<gene>
    <name evidence="5" type="primary">cmtR_3</name>
    <name evidence="5" type="ORF">SDC9_184395</name>
</gene>
<dbReference type="GO" id="GO:0003677">
    <property type="term" value="F:DNA binding"/>
    <property type="evidence" value="ECO:0007669"/>
    <property type="project" value="UniProtKB-KW"/>
</dbReference>
<dbReference type="Gene3D" id="1.10.10.10">
    <property type="entry name" value="Winged helix-like DNA-binding domain superfamily/Winged helix DNA-binding domain"/>
    <property type="match status" value="1"/>
</dbReference>
<name>A0A645HN61_9ZZZZ</name>
<dbReference type="InterPro" id="IPR011991">
    <property type="entry name" value="ArsR-like_HTH"/>
</dbReference>
<dbReference type="PROSITE" id="PS50987">
    <property type="entry name" value="HTH_ARSR_2"/>
    <property type="match status" value="1"/>
</dbReference>
<protein>
    <submittedName>
        <fullName evidence="5">HTH-type transcriptional regulator CmtR</fullName>
    </submittedName>
</protein>
<reference evidence="5" key="1">
    <citation type="submission" date="2019-08" db="EMBL/GenBank/DDBJ databases">
        <authorList>
            <person name="Kucharzyk K."/>
            <person name="Murdoch R.W."/>
            <person name="Higgins S."/>
            <person name="Loffler F."/>
        </authorList>
    </citation>
    <scope>NUCLEOTIDE SEQUENCE</scope>
</reference>